<dbReference type="Pfam" id="PF09424">
    <property type="entry name" value="YqeY"/>
    <property type="match status" value="1"/>
</dbReference>
<evidence type="ECO:0000313" key="1">
    <source>
        <dbReference type="EMBL" id="SDL32754.1"/>
    </source>
</evidence>
<dbReference type="GO" id="GO:0016884">
    <property type="term" value="F:carbon-nitrogen ligase activity, with glutamine as amido-N-donor"/>
    <property type="evidence" value="ECO:0007669"/>
    <property type="project" value="InterPro"/>
</dbReference>
<dbReference type="STRING" id="686624.SAMN04488242_1045"/>
<protein>
    <recommendedName>
        <fullName evidence="3">GatB/YqeY domain-containing protein</fullName>
    </recommendedName>
</protein>
<gene>
    <name evidence="1" type="ORF">SAMN04488242_1045</name>
</gene>
<dbReference type="PANTHER" id="PTHR28055:SF1">
    <property type="entry name" value="ALTERED INHERITANCE OF MITOCHONDRIA PROTEIN 41, MITOCHONDRIAL"/>
    <property type="match status" value="1"/>
</dbReference>
<dbReference type="Proteomes" id="UP000199475">
    <property type="component" value="Unassembled WGS sequence"/>
</dbReference>
<dbReference type="Gene3D" id="1.10.1510.10">
    <property type="entry name" value="Uncharacterised protein YqeY/AIM41 PF09424, N-terminal domain"/>
    <property type="match status" value="1"/>
</dbReference>
<dbReference type="Gene3D" id="1.10.10.410">
    <property type="match status" value="1"/>
</dbReference>
<sequence>MSLEQQMHDDMVAAMRARDKTLTTTLRMGIAALKKEKVAGSVARELSPEEEIGVLQREVRARRDSAEAYTEGGRPELAEAELVEVEVLSKYLPAMLTDEELDALVAESLAAVEAENGEKPTMRQMGAVMKAVNAKASGRADGSVVAAKVKAALAR</sequence>
<reference evidence="1 2" key="1">
    <citation type="submission" date="2016-10" db="EMBL/GenBank/DDBJ databases">
        <authorList>
            <person name="de Groot N.N."/>
        </authorList>
    </citation>
    <scope>NUCLEOTIDE SEQUENCE [LARGE SCALE GENOMIC DNA]</scope>
    <source>
        <strain evidence="1 2">CGMCC 1.9159</strain>
    </source>
</reference>
<keyword evidence="2" id="KW-1185">Reference proteome</keyword>
<dbReference type="OrthoDB" id="5244551at2"/>
<dbReference type="AlphaFoldDB" id="A0A1G9J6G8"/>
<organism evidence="1 2">
    <name type="scientific">Tessaracoccus oleiagri</name>
    <dbReference type="NCBI Taxonomy" id="686624"/>
    <lineage>
        <taxon>Bacteria</taxon>
        <taxon>Bacillati</taxon>
        <taxon>Actinomycetota</taxon>
        <taxon>Actinomycetes</taxon>
        <taxon>Propionibacteriales</taxon>
        <taxon>Propionibacteriaceae</taxon>
        <taxon>Tessaracoccus</taxon>
    </lineage>
</organism>
<accession>A0A1G9J6G8</accession>
<dbReference type="InterPro" id="IPR019004">
    <property type="entry name" value="YqeY/Aim41"/>
</dbReference>
<proteinExistence type="predicted"/>
<dbReference type="EMBL" id="FNGP01000002">
    <property type="protein sequence ID" value="SDL32754.1"/>
    <property type="molecule type" value="Genomic_DNA"/>
</dbReference>
<evidence type="ECO:0008006" key="3">
    <source>
        <dbReference type="Google" id="ProtNLM"/>
    </source>
</evidence>
<name>A0A1G9J6G8_9ACTN</name>
<dbReference type="InterPro" id="IPR042184">
    <property type="entry name" value="YqeY/Aim41_N"/>
</dbReference>
<evidence type="ECO:0000313" key="2">
    <source>
        <dbReference type="Proteomes" id="UP000199475"/>
    </source>
</evidence>
<dbReference type="InterPro" id="IPR023168">
    <property type="entry name" value="GatB_Yqey_C_2"/>
</dbReference>
<dbReference type="InterPro" id="IPR003789">
    <property type="entry name" value="Asn/Gln_tRNA_amidoTrase-B-like"/>
</dbReference>
<dbReference type="PANTHER" id="PTHR28055">
    <property type="entry name" value="ALTERED INHERITANCE OF MITOCHONDRIA PROTEIN 41, MITOCHONDRIAL"/>
    <property type="match status" value="1"/>
</dbReference>
<dbReference type="RefSeq" id="WP_093249655.1">
    <property type="nucleotide sequence ID" value="NZ_FNGP01000002.1"/>
</dbReference>
<dbReference type="SUPFAM" id="SSF89095">
    <property type="entry name" value="GatB/YqeY motif"/>
    <property type="match status" value="1"/>
</dbReference>